<comment type="caution">
    <text evidence="1">The sequence shown here is derived from an EMBL/GenBank/DDBJ whole genome shotgun (WGS) entry which is preliminary data.</text>
</comment>
<sequence>MPKTFTLKIKLKFPFYWYSFKIKFQSLFNEELAEDTFWWFMRDFEEKNSKYIKVI</sequence>
<dbReference type="Proteomes" id="UP001245561">
    <property type="component" value="Unassembled WGS sequence"/>
</dbReference>
<organism evidence="1 2">
    <name type="scientific">Enterococcus dongliensis</name>
    <dbReference type="NCBI Taxonomy" id="2559925"/>
    <lineage>
        <taxon>Bacteria</taxon>
        <taxon>Bacillati</taxon>
        <taxon>Bacillota</taxon>
        <taxon>Bacilli</taxon>
        <taxon>Lactobacillales</taxon>
        <taxon>Enterococcaceae</taxon>
        <taxon>Enterococcus</taxon>
    </lineage>
</organism>
<reference evidence="1" key="1">
    <citation type="submission" date="2023-03" db="EMBL/GenBank/DDBJ databases">
        <authorList>
            <person name="Shen W."/>
            <person name="Cai J."/>
        </authorList>
    </citation>
    <scope>NUCLEOTIDE SEQUENCE</scope>
    <source>
        <strain evidence="1">P55-2</strain>
    </source>
</reference>
<protein>
    <submittedName>
        <fullName evidence="1">Uncharacterized protein</fullName>
    </submittedName>
</protein>
<accession>A0AAW8TKN2</accession>
<name>A0AAW8TKN2_9ENTE</name>
<proteinExistence type="predicted"/>
<gene>
    <name evidence="1" type="ORF">P7D36_09100</name>
</gene>
<dbReference type="AlphaFoldDB" id="A0AAW8TKN2"/>
<evidence type="ECO:0000313" key="2">
    <source>
        <dbReference type="Proteomes" id="UP001245561"/>
    </source>
</evidence>
<dbReference type="RefSeq" id="WP_311800874.1">
    <property type="nucleotide sequence ID" value="NZ_JARPYS010000011.1"/>
</dbReference>
<evidence type="ECO:0000313" key="1">
    <source>
        <dbReference type="EMBL" id="MDT2637647.1"/>
    </source>
</evidence>
<dbReference type="EMBL" id="JARPYT010000012">
    <property type="protein sequence ID" value="MDT2637647.1"/>
    <property type="molecule type" value="Genomic_DNA"/>
</dbReference>